<accession>A0A162P208</accession>
<dbReference type="Proteomes" id="UP000076482">
    <property type="component" value="Unassembled WGS sequence"/>
</dbReference>
<dbReference type="AlphaFoldDB" id="A0A162P208"/>
<dbReference type="Gene3D" id="3.40.1580.10">
    <property type="entry name" value="SMI1/KNR4-like"/>
    <property type="match status" value="1"/>
</dbReference>
<feature type="domain" description="Knr4/Smi1-like" evidence="1">
    <location>
        <begin position="20"/>
        <end position="131"/>
    </location>
</feature>
<proteinExistence type="predicted"/>
<dbReference type="RefSeq" id="WP_063261443.1">
    <property type="nucleotide sequence ID" value="NZ_LJKE01000051.1"/>
</dbReference>
<dbReference type="Pfam" id="PF09346">
    <property type="entry name" value="SMI1_KNR4"/>
    <property type="match status" value="1"/>
</dbReference>
<organism evidence="2 3">
    <name type="scientific">Bacillus cereus</name>
    <dbReference type="NCBI Taxonomy" id="1396"/>
    <lineage>
        <taxon>Bacteria</taxon>
        <taxon>Bacillati</taxon>
        <taxon>Bacillota</taxon>
        <taxon>Bacilli</taxon>
        <taxon>Bacillales</taxon>
        <taxon>Bacillaceae</taxon>
        <taxon>Bacillus</taxon>
        <taxon>Bacillus cereus group</taxon>
    </lineage>
</organism>
<dbReference type="InterPro" id="IPR037883">
    <property type="entry name" value="Knr4/Smi1-like_sf"/>
</dbReference>
<evidence type="ECO:0000313" key="2">
    <source>
        <dbReference type="EMBL" id="KZD64302.1"/>
    </source>
</evidence>
<gene>
    <name evidence="2" type="ORF">B4088_3071</name>
</gene>
<protein>
    <recommendedName>
        <fullName evidence="1">Knr4/Smi1-like domain-containing protein</fullName>
    </recommendedName>
</protein>
<evidence type="ECO:0000259" key="1">
    <source>
        <dbReference type="Pfam" id="PF09346"/>
    </source>
</evidence>
<sequence>MNILQNISDMYTVDNKEPPSKEKEIKALQHFSVIDVPTEYIEMIQLASNVEINVNDQMYIRIWGASDCIEMNEAYKVQNYLLHSLAIGDDEGGGALIYLQGKDGFGIYYNSFGNLGMEDAVKIAPSLTELLVNNVGVKILLDI</sequence>
<comment type="caution">
    <text evidence="2">The sequence shown here is derived from an EMBL/GenBank/DDBJ whole genome shotgun (WGS) entry which is preliminary data.</text>
</comment>
<evidence type="ECO:0000313" key="3">
    <source>
        <dbReference type="Proteomes" id="UP000076482"/>
    </source>
</evidence>
<dbReference type="EMBL" id="LJKE01000051">
    <property type="protein sequence ID" value="KZD64302.1"/>
    <property type="molecule type" value="Genomic_DNA"/>
</dbReference>
<dbReference type="PATRIC" id="fig|1396.535.peg.357"/>
<name>A0A162P208_BACCE</name>
<reference evidence="2 3" key="1">
    <citation type="submission" date="2015-09" db="EMBL/GenBank/DDBJ databases">
        <title>Bacillus cereus food isolates.</title>
        <authorList>
            <person name="Boekhorst J."/>
        </authorList>
    </citation>
    <scope>NUCLEOTIDE SEQUENCE [LARGE SCALE GENOMIC DNA]</scope>
    <source>
        <strain evidence="2 3">B4088</strain>
    </source>
</reference>
<dbReference type="SUPFAM" id="SSF160631">
    <property type="entry name" value="SMI1/KNR4-like"/>
    <property type="match status" value="1"/>
</dbReference>
<dbReference type="InterPro" id="IPR018958">
    <property type="entry name" value="Knr4/Smi1-like_dom"/>
</dbReference>